<comment type="caution">
    <text evidence="1">The sequence shown here is derived from an EMBL/GenBank/DDBJ whole genome shotgun (WGS) entry which is preliminary data.</text>
</comment>
<dbReference type="EMBL" id="JAHRIN010056408">
    <property type="protein sequence ID" value="MEQ2211053.1"/>
    <property type="molecule type" value="Genomic_DNA"/>
</dbReference>
<gene>
    <name evidence="1" type="ORF">XENOCAPTIV_025094</name>
</gene>
<reference evidence="1 2" key="1">
    <citation type="submission" date="2021-06" db="EMBL/GenBank/DDBJ databases">
        <authorList>
            <person name="Palmer J.M."/>
        </authorList>
    </citation>
    <scope>NUCLEOTIDE SEQUENCE [LARGE SCALE GENOMIC DNA]</scope>
    <source>
        <strain evidence="1 2">XC_2019</strain>
        <tissue evidence="1">Muscle</tissue>
    </source>
</reference>
<protein>
    <submittedName>
        <fullName evidence="1">Uncharacterized protein</fullName>
    </submittedName>
</protein>
<evidence type="ECO:0000313" key="1">
    <source>
        <dbReference type="EMBL" id="MEQ2211053.1"/>
    </source>
</evidence>
<name>A0ABV0RS87_9TELE</name>
<organism evidence="1 2">
    <name type="scientific">Xenoophorus captivus</name>
    <dbReference type="NCBI Taxonomy" id="1517983"/>
    <lineage>
        <taxon>Eukaryota</taxon>
        <taxon>Metazoa</taxon>
        <taxon>Chordata</taxon>
        <taxon>Craniata</taxon>
        <taxon>Vertebrata</taxon>
        <taxon>Euteleostomi</taxon>
        <taxon>Actinopterygii</taxon>
        <taxon>Neopterygii</taxon>
        <taxon>Teleostei</taxon>
        <taxon>Neoteleostei</taxon>
        <taxon>Acanthomorphata</taxon>
        <taxon>Ovalentaria</taxon>
        <taxon>Atherinomorphae</taxon>
        <taxon>Cyprinodontiformes</taxon>
        <taxon>Goodeidae</taxon>
        <taxon>Xenoophorus</taxon>
    </lineage>
</organism>
<sequence length="75" mass="7808">VYRSNLSLSFIFILQGPPGRPGIPGSDGIPGPPGTILMLPFRAGGEAHKGPVITAQEAQAQAILSQTRVSIIEKS</sequence>
<proteinExistence type="predicted"/>
<accession>A0ABV0RS87</accession>
<keyword evidence="2" id="KW-1185">Reference proteome</keyword>
<feature type="non-terminal residue" evidence="1">
    <location>
        <position position="1"/>
    </location>
</feature>
<evidence type="ECO:0000313" key="2">
    <source>
        <dbReference type="Proteomes" id="UP001434883"/>
    </source>
</evidence>
<dbReference type="Proteomes" id="UP001434883">
    <property type="component" value="Unassembled WGS sequence"/>
</dbReference>